<evidence type="ECO:0000256" key="9">
    <source>
        <dbReference type="ARBA" id="ARBA00062707"/>
    </source>
</evidence>
<dbReference type="FunFam" id="1.10.340.30:FF:000051">
    <property type="entry name" value="Methyl-CpG-binding domain protein 4"/>
    <property type="match status" value="1"/>
</dbReference>
<dbReference type="KEGG" id="csl:COCSUDRAFT_61961"/>
<evidence type="ECO:0000256" key="4">
    <source>
        <dbReference type="ARBA" id="ARBA00022801"/>
    </source>
</evidence>
<dbReference type="Gene3D" id="1.10.340.30">
    <property type="entry name" value="Hypothetical protein, domain 2"/>
    <property type="match status" value="1"/>
</dbReference>
<keyword evidence="4" id="KW-0378">Hydrolase</keyword>
<feature type="compositionally biased region" description="Low complexity" evidence="13">
    <location>
        <begin position="148"/>
        <end position="158"/>
    </location>
</feature>
<proteinExistence type="predicted"/>
<keyword evidence="3" id="KW-0227">DNA damage</keyword>
<evidence type="ECO:0000256" key="5">
    <source>
        <dbReference type="ARBA" id="ARBA00023125"/>
    </source>
</evidence>
<organism evidence="16 17">
    <name type="scientific">Coccomyxa subellipsoidea (strain C-169)</name>
    <name type="common">Green microalga</name>
    <dbReference type="NCBI Taxonomy" id="574566"/>
    <lineage>
        <taxon>Eukaryota</taxon>
        <taxon>Viridiplantae</taxon>
        <taxon>Chlorophyta</taxon>
        <taxon>core chlorophytes</taxon>
        <taxon>Trebouxiophyceae</taxon>
        <taxon>Trebouxiophyceae incertae sedis</taxon>
        <taxon>Coccomyxaceae</taxon>
        <taxon>Coccomyxa</taxon>
        <taxon>Coccomyxa subellipsoidea</taxon>
    </lineage>
</organism>
<dbReference type="PANTHER" id="PTHR15074">
    <property type="entry name" value="METHYL-CPG-BINDING PROTEIN"/>
    <property type="match status" value="1"/>
</dbReference>
<keyword evidence="5" id="KW-0238">DNA-binding</keyword>
<dbReference type="PANTHER" id="PTHR15074:SF0">
    <property type="entry name" value="METHYL-CPG-BINDING DOMAIN PROTEIN 4-LIKE PROTEIN"/>
    <property type="match status" value="1"/>
</dbReference>
<comment type="caution">
    <text evidence="16">The sequence shown here is derived from an EMBL/GenBank/DDBJ whole genome shotgun (WGS) entry which is preliminary data.</text>
</comment>
<evidence type="ECO:0000256" key="3">
    <source>
        <dbReference type="ARBA" id="ARBA00022763"/>
    </source>
</evidence>
<evidence type="ECO:0000256" key="6">
    <source>
        <dbReference type="ARBA" id="ARBA00023204"/>
    </source>
</evidence>
<comment type="subunit">
    <text evidence="9">Interacts with MLH1.</text>
</comment>
<evidence type="ECO:0000256" key="8">
    <source>
        <dbReference type="ARBA" id="ARBA00055831"/>
    </source>
</evidence>
<name>I0Z1L2_COCSC</name>
<dbReference type="GeneID" id="17042533"/>
<reference evidence="16 17" key="1">
    <citation type="journal article" date="2012" name="Genome Biol.">
        <title>The genome of the polar eukaryotic microalga coccomyxa subellipsoidea reveals traits of cold adaptation.</title>
        <authorList>
            <person name="Blanc G."/>
            <person name="Agarkova I."/>
            <person name="Grimwood J."/>
            <person name="Kuo A."/>
            <person name="Brueggeman A."/>
            <person name="Dunigan D."/>
            <person name="Gurnon J."/>
            <person name="Ladunga I."/>
            <person name="Lindquist E."/>
            <person name="Lucas S."/>
            <person name="Pangilinan J."/>
            <person name="Proschold T."/>
            <person name="Salamov A."/>
            <person name="Schmutz J."/>
            <person name="Weeks D."/>
            <person name="Yamada T."/>
            <person name="Claverie J.M."/>
            <person name="Grigoriev I."/>
            <person name="Van Etten J."/>
            <person name="Lomsadze A."/>
            <person name="Borodovsky M."/>
        </authorList>
    </citation>
    <scope>NUCLEOTIDE SEQUENCE [LARGE SCALE GENOMIC DNA]</scope>
    <source>
        <strain evidence="16 17">C-169</strain>
    </source>
</reference>
<evidence type="ECO:0000256" key="14">
    <source>
        <dbReference type="SAM" id="Phobius"/>
    </source>
</evidence>
<dbReference type="OrthoDB" id="10265068at2759"/>
<feature type="region of interest" description="Disordered" evidence="13">
    <location>
        <begin position="94"/>
        <end position="119"/>
    </location>
</feature>
<dbReference type="AlphaFoldDB" id="I0Z1L2"/>
<dbReference type="GO" id="GO:0016787">
    <property type="term" value="F:hydrolase activity"/>
    <property type="evidence" value="ECO:0007669"/>
    <property type="project" value="UniProtKB-KW"/>
</dbReference>
<evidence type="ECO:0000259" key="15">
    <source>
        <dbReference type="Pfam" id="PF00730"/>
    </source>
</evidence>
<comment type="function">
    <text evidence="8">Mismatch-specific DNA N-glycosylase involved in DNA repair. Has thymine glycosylase activity and is specific for G:T mismatches within methylated and unmethylated CpG sites. Can also remove uracil or 5-fluorouracil in G:U mismatches. Has no lyase activity. Was first identified as methyl-CpG-binding protein.</text>
</comment>
<evidence type="ECO:0000256" key="12">
    <source>
        <dbReference type="ARBA" id="ARBA00083330"/>
    </source>
</evidence>
<evidence type="ECO:0000256" key="11">
    <source>
        <dbReference type="ARBA" id="ARBA00076709"/>
    </source>
</evidence>
<feature type="compositionally biased region" description="Basic and acidic residues" evidence="13">
    <location>
        <begin position="46"/>
        <end position="60"/>
    </location>
</feature>
<gene>
    <name evidence="16" type="ORF">COCSUDRAFT_61961</name>
</gene>
<keyword evidence="7" id="KW-0539">Nucleus</keyword>
<dbReference type="Proteomes" id="UP000007264">
    <property type="component" value="Unassembled WGS sequence"/>
</dbReference>
<dbReference type="EMBL" id="AGSI01000005">
    <property type="protein sequence ID" value="EIE24531.1"/>
    <property type="molecule type" value="Genomic_DNA"/>
</dbReference>
<evidence type="ECO:0000256" key="10">
    <source>
        <dbReference type="ARBA" id="ARBA00069821"/>
    </source>
</evidence>
<sequence>MEPSADTREAGSVEQLLEAPAKKRIGSGLELGLAAGLLSLPGTDAMEQHSLEHRALDQRGQRPPATPDASLPRSTAAASCSDVSCSSTQVTGAAMHQSLRGEDLAEVVGNEEGPGEQKRRQRDFMELLHSKIQQRHDQRQQQGGTKDGPSLAAALASGARRKKAKDVSEFQGDPRVSLWEPPQSPFGLIEEQLFGNPWKLLVACILLNKTSVVRKVIWKLFELMPTPEDAMHADVEAVRELIEPLGLAPKRAPMLIRFSKEYVEKQWTNPVELHGVGQYAADAYNIFCRGDWRSVSPKDKDLLRYHQWLTETGGEGTGLSRDAVPEAAGGEEGAQTSAAWCLSAVLLFMSLVLLRQAFERPLGAKDSAPGPSSTPVGAMQPHSLGTSLVYSTLPADSLTSTLVHQDAPSQGEGGPALMWIALKVLMIVLPFCILLRIVVIAREVRMRHSRGAAAEQSRGAVLWLSSAFAQ</sequence>
<keyword evidence="17" id="KW-1185">Reference proteome</keyword>
<feature type="domain" description="HhH-GPD" evidence="15">
    <location>
        <begin position="203"/>
        <end position="277"/>
    </location>
</feature>
<evidence type="ECO:0000313" key="16">
    <source>
        <dbReference type="EMBL" id="EIE24531.1"/>
    </source>
</evidence>
<dbReference type="STRING" id="574566.I0Z1L2"/>
<dbReference type="SUPFAM" id="SSF48150">
    <property type="entry name" value="DNA-glycosylase"/>
    <property type="match status" value="1"/>
</dbReference>
<keyword evidence="14" id="KW-0472">Membrane</keyword>
<keyword evidence="14" id="KW-0812">Transmembrane</keyword>
<evidence type="ECO:0000256" key="7">
    <source>
        <dbReference type="ARBA" id="ARBA00023242"/>
    </source>
</evidence>
<dbReference type="GO" id="GO:0003677">
    <property type="term" value="F:DNA binding"/>
    <property type="evidence" value="ECO:0007669"/>
    <property type="project" value="UniProtKB-KW"/>
</dbReference>
<keyword evidence="14" id="KW-1133">Transmembrane helix</keyword>
<dbReference type="Pfam" id="PF00730">
    <property type="entry name" value="HhH-GPD"/>
    <property type="match status" value="1"/>
</dbReference>
<evidence type="ECO:0000256" key="13">
    <source>
        <dbReference type="SAM" id="MobiDB-lite"/>
    </source>
</evidence>
<accession>I0Z1L2</accession>
<dbReference type="InterPro" id="IPR011257">
    <property type="entry name" value="DNA_glycosylase"/>
</dbReference>
<evidence type="ECO:0000256" key="1">
    <source>
        <dbReference type="ARBA" id="ARBA00004123"/>
    </source>
</evidence>
<feature type="region of interest" description="Disordered" evidence="13">
    <location>
        <begin position="44"/>
        <end position="75"/>
    </location>
</feature>
<dbReference type="InterPro" id="IPR003265">
    <property type="entry name" value="HhH-GPD_domain"/>
</dbReference>
<feature type="region of interest" description="Disordered" evidence="13">
    <location>
        <begin position="132"/>
        <end position="176"/>
    </location>
</feature>
<comment type="subcellular location">
    <subcellularLocation>
        <location evidence="1">Nucleus</location>
    </subcellularLocation>
</comment>
<dbReference type="RefSeq" id="XP_005649075.1">
    <property type="nucleotide sequence ID" value="XM_005649018.1"/>
</dbReference>
<dbReference type="GO" id="GO:0006284">
    <property type="term" value="P:base-excision repair"/>
    <property type="evidence" value="ECO:0007669"/>
    <property type="project" value="InterPro"/>
</dbReference>
<evidence type="ECO:0000256" key="2">
    <source>
        <dbReference type="ARBA" id="ARBA00022553"/>
    </source>
</evidence>
<dbReference type="GO" id="GO:0005634">
    <property type="term" value="C:nucleus"/>
    <property type="evidence" value="ECO:0007669"/>
    <property type="project" value="UniProtKB-SubCell"/>
</dbReference>
<keyword evidence="6" id="KW-0234">DNA repair</keyword>
<evidence type="ECO:0000313" key="17">
    <source>
        <dbReference type="Proteomes" id="UP000007264"/>
    </source>
</evidence>
<dbReference type="eggNOG" id="KOG4161">
    <property type="taxonomic scope" value="Eukaryota"/>
</dbReference>
<keyword evidence="2" id="KW-0597">Phosphoprotein</keyword>
<dbReference type="InterPro" id="IPR045138">
    <property type="entry name" value="MeCP2/MBD4"/>
</dbReference>
<protein>
    <recommendedName>
        <fullName evidence="10">Methyl-CpG-binding domain protein 4</fullName>
    </recommendedName>
    <alternativeName>
        <fullName evidence="11">Methyl-CpG-binding protein MBD4</fullName>
    </alternativeName>
    <alternativeName>
        <fullName evidence="12">Mismatch-specific DNA N-glycosylase</fullName>
    </alternativeName>
</protein>
<feature type="transmembrane region" description="Helical" evidence="14">
    <location>
        <begin position="416"/>
        <end position="439"/>
    </location>
</feature>